<feature type="region of interest" description="Disordered" evidence="1">
    <location>
        <begin position="1"/>
        <end position="125"/>
    </location>
</feature>
<feature type="compositionally biased region" description="Pro residues" evidence="1">
    <location>
        <begin position="62"/>
        <end position="91"/>
    </location>
</feature>
<feature type="non-terminal residue" evidence="2">
    <location>
        <position position="1"/>
    </location>
</feature>
<proteinExistence type="predicted"/>
<evidence type="ECO:0000256" key="1">
    <source>
        <dbReference type="SAM" id="MobiDB-lite"/>
    </source>
</evidence>
<dbReference type="Proteomes" id="UP001189429">
    <property type="component" value="Unassembled WGS sequence"/>
</dbReference>
<organism evidence="2 3">
    <name type="scientific">Prorocentrum cordatum</name>
    <dbReference type="NCBI Taxonomy" id="2364126"/>
    <lineage>
        <taxon>Eukaryota</taxon>
        <taxon>Sar</taxon>
        <taxon>Alveolata</taxon>
        <taxon>Dinophyceae</taxon>
        <taxon>Prorocentrales</taxon>
        <taxon>Prorocentraceae</taxon>
        <taxon>Prorocentrum</taxon>
    </lineage>
</organism>
<dbReference type="EMBL" id="CAUYUJ010019649">
    <property type="protein sequence ID" value="CAK0892673.1"/>
    <property type="molecule type" value="Genomic_DNA"/>
</dbReference>
<reference evidence="2" key="1">
    <citation type="submission" date="2023-10" db="EMBL/GenBank/DDBJ databases">
        <authorList>
            <person name="Chen Y."/>
            <person name="Shah S."/>
            <person name="Dougan E. K."/>
            <person name="Thang M."/>
            <person name="Chan C."/>
        </authorList>
    </citation>
    <scope>NUCLEOTIDE SEQUENCE [LARGE SCALE GENOMIC DNA]</scope>
</reference>
<feature type="compositionally biased region" description="Polar residues" evidence="1">
    <location>
        <begin position="147"/>
        <end position="158"/>
    </location>
</feature>
<accession>A0ABN9X0J2</accession>
<feature type="region of interest" description="Disordered" evidence="1">
    <location>
        <begin position="140"/>
        <end position="160"/>
    </location>
</feature>
<keyword evidence="3" id="KW-1185">Reference proteome</keyword>
<sequence>PPQPAKPSAPPAQPPNPPQPPQPPQPAKPAAQPAPPQQPPPQPKKPPQPPQPAKPSAQPAKLAPPPQTPTPPLQPPQPPVAQPPAPPPPQAPRRSRMRDWTTAEGLLQPTRSFCTTSAGAQGGDSGTLGVQVATDWPAHGRVFGRNRNGQNIKPSQKSTTHRHHTIFGLFLNISLL</sequence>
<gene>
    <name evidence="2" type="ORF">PCOR1329_LOCUS72275</name>
</gene>
<comment type="caution">
    <text evidence="2">The sequence shown here is derived from an EMBL/GenBank/DDBJ whole genome shotgun (WGS) entry which is preliminary data.</text>
</comment>
<feature type="compositionally biased region" description="Polar residues" evidence="1">
    <location>
        <begin position="109"/>
        <end position="119"/>
    </location>
</feature>
<evidence type="ECO:0000313" key="2">
    <source>
        <dbReference type="EMBL" id="CAK0892673.1"/>
    </source>
</evidence>
<evidence type="ECO:0000313" key="3">
    <source>
        <dbReference type="Proteomes" id="UP001189429"/>
    </source>
</evidence>
<feature type="compositionally biased region" description="Pro residues" evidence="1">
    <location>
        <begin position="1"/>
        <end position="53"/>
    </location>
</feature>
<protein>
    <submittedName>
        <fullName evidence="2">Uncharacterized protein</fullName>
    </submittedName>
</protein>
<name>A0ABN9X0J2_9DINO</name>